<dbReference type="Pfam" id="PF20172">
    <property type="entry name" value="DUF6538"/>
    <property type="match status" value="1"/>
</dbReference>
<gene>
    <name evidence="2" type="ORF">LZA78_14345</name>
</gene>
<keyword evidence="3" id="KW-1185">Reference proteome</keyword>
<reference evidence="2 3" key="1">
    <citation type="submission" date="2021-12" db="EMBL/GenBank/DDBJ databases">
        <title>Sinirhodobacter sp. WL0062 is a bacterium isolated from seawater.</title>
        <authorList>
            <person name="Wang L."/>
            <person name="He W."/>
            <person name="Zhang D.-F."/>
        </authorList>
    </citation>
    <scope>NUCLEOTIDE SEQUENCE [LARGE SCALE GENOMIC DNA]</scope>
    <source>
        <strain evidence="2 3">WL0062</strain>
    </source>
</reference>
<feature type="non-terminal residue" evidence="2">
    <location>
        <position position="174"/>
    </location>
</feature>
<evidence type="ECO:0000313" key="2">
    <source>
        <dbReference type="EMBL" id="MCE5974665.1"/>
    </source>
</evidence>
<accession>A0ABS8YZH7</accession>
<name>A0ABS8YZH7_9RHOB</name>
<dbReference type="Proteomes" id="UP001521181">
    <property type="component" value="Unassembled WGS sequence"/>
</dbReference>
<evidence type="ECO:0000313" key="3">
    <source>
        <dbReference type="Proteomes" id="UP001521181"/>
    </source>
</evidence>
<dbReference type="EMBL" id="JAJUOS010000011">
    <property type="protein sequence ID" value="MCE5974665.1"/>
    <property type="molecule type" value="Genomic_DNA"/>
</dbReference>
<evidence type="ECO:0000259" key="1">
    <source>
        <dbReference type="Pfam" id="PF20172"/>
    </source>
</evidence>
<proteinExistence type="predicted"/>
<comment type="caution">
    <text evidence="2">The sequence shown here is derived from an EMBL/GenBank/DDBJ whole genome shotgun (WGS) entry which is preliminary data.</text>
</comment>
<dbReference type="InterPro" id="IPR046668">
    <property type="entry name" value="DUF6538"/>
</dbReference>
<feature type="domain" description="DUF6538" evidence="1">
    <location>
        <begin position="8"/>
        <end position="66"/>
    </location>
</feature>
<dbReference type="RefSeq" id="WP_368861022.1">
    <property type="nucleotide sequence ID" value="NZ_JAJUOS010000011.1"/>
</dbReference>
<protein>
    <recommendedName>
        <fullName evidence="1">DUF6538 domain-containing protein</fullName>
    </recommendedName>
</protein>
<sequence>MQTKSIPYTFTRRGYFYFTRRIPNDLVQHYDTDRIVEGLRTKSPSVARTRSLIAAAKLDEYWQGLRVANPDLPGKHRLRDLSASFPQSAPLSQADQDKGPKLSESLQIYFKQKGHGKSKVFFNVNNRACAYVVRRQNIWRNSWRRLAESGPRLWDDVMRRACGAASADIRGSVV</sequence>
<organism evidence="2 3">
    <name type="scientific">Rhodobacter flavimaris</name>
    <dbReference type="NCBI Taxonomy" id="2907145"/>
    <lineage>
        <taxon>Bacteria</taxon>
        <taxon>Pseudomonadati</taxon>
        <taxon>Pseudomonadota</taxon>
        <taxon>Alphaproteobacteria</taxon>
        <taxon>Rhodobacterales</taxon>
        <taxon>Rhodobacter group</taxon>
        <taxon>Rhodobacter</taxon>
    </lineage>
</organism>